<evidence type="ECO:0000313" key="13">
    <source>
        <dbReference type="Proteomes" id="UP000799537"/>
    </source>
</evidence>
<protein>
    <recommendedName>
        <fullName evidence="14">FAD-binding FR-type domain-containing protein</fullName>
    </recommendedName>
</protein>
<feature type="compositionally biased region" description="Polar residues" evidence="7">
    <location>
        <begin position="531"/>
        <end position="550"/>
    </location>
</feature>
<evidence type="ECO:0000256" key="2">
    <source>
        <dbReference type="ARBA" id="ARBA00022448"/>
    </source>
</evidence>
<dbReference type="SFLD" id="SFLDS00052">
    <property type="entry name" value="Ferric_Reductase_Domain"/>
    <property type="match status" value="1"/>
</dbReference>
<sequence>MRITTTFQLACLSISSQVAAEWIIGLGSNSGDPICAQACARTLAETALVCSSTQQFGTLGRQDSVITSPDCYANDTYYLTTLAYCVQSKCGTSIKASKIDTWWESDVVCDPGTGTTTKPIQATPKWTYAESLNQIQDPPTKVIMPYGTLNYTALVDESTYQYQYDSQEGIDPLVQRQAQYGLALLVTFLVLPILLTWLNWIPGVHSIIERVKPFVVYRPLFGTRHIQLHKWLYGYIPTVGQSVYIFIVFASTIILMSIYETKPLDGTTTRYNNNLDLVTQRSGTFGYAILPVVVLFAGRNNVLLYLTNWSHTTYIMMHRWVSRLWFLLAIVHSICAWVWAVRTGIYSTEVVEKFWIWGIVATLTTVLLIVFSGTKIRQWSYNSFLVSHIVLAAITIVGCWYHIWLIPYGIGRYHNESQDWLYIAIAFWGFDRVVRLFRIVYNGMRRADVTELANDIVRIDIKGVRWDPEPGKHVYVHFPTLHPLRPWENHPFSWTPSALLQDFPKGPSQSDLEKAQGNGNIKEISDVSGEDGSNSSSGFATPTDQRSASTPIIANKTSAGITLFVRKSKGTTRLFKHGQNLLTLLDGPYHNNSYKAALRTDRLLLIGGGIGISGLVPWVGSHPNTKLAWSVQTPAESLVRSLSSVLEVIPEKDVRIGTRLDILELLKAEAAAGWRKVGVVVCGPGGLCDAARMAVIEAGKHQKTIFELDVDAYSW</sequence>
<dbReference type="GeneID" id="54556962"/>
<dbReference type="GO" id="GO:0005886">
    <property type="term" value="C:plasma membrane"/>
    <property type="evidence" value="ECO:0007669"/>
    <property type="project" value="TreeGrafter"/>
</dbReference>
<accession>A0A6A6D3F6</accession>
<dbReference type="InterPro" id="IPR013130">
    <property type="entry name" value="Fe3_Rdtase_TM_dom"/>
</dbReference>
<feature type="transmembrane region" description="Helical" evidence="8">
    <location>
        <begin position="232"/>
        <end position="259"/>
    </location>
</feature>
<dbReference type="SUPFAM" id="SSF52343">
    <property type="entry name" value="Ferredoxin reductase-like, C-terminal NADP-linked domain"/>
    <property type="match status" value="1"/>
</dbReference>
<feature type="transmembrane region" description="Helical" evidence="8">
    <location>
        <begin position="354"/>
        <end position="372"/>
    </location>
</feature>
<keyword evidence="2" id="KW-0813">Transport</keyword>
<dbReference type="GO" id="GO:0015677">
    <property type="term" value="P:copper ion import"/>
    <property type="evidence" value="ECO:0007669"/>
    <property type="project" value="TreeGrafter"/>
</dbReference>
<dbReference type="InterPro" id="IPR051410">
    <property type="entry name" value="Ferric/Cupric_Reductase"/>
</dbReference>
<keyword evidence="13" id="KW-1185">Reference proteome</keyword>
<evidence type="ECO:0000256" key="4">
    <source>
        <dbReference type="ARBA" id="ARBA00022989"/>
    </source>
</evidence>
<feature type="transmembrane region" description="Helical" evidence="8">
    <location>
        <begin position="324"/>
        <end position="342"/>
    </location>
</feature>
<feature type="signal peptide" evidence="9">
    <location>
        <begin position="1"/>
        <end position="20"/>
    </location>
</feature>
<dbReference type="AlphaFoldDB" id="A0A6A6D3F6"/>
<dbReference type="InterPro" id="IPR013112">
    <property type="entry name" value="FAD-bd_8"/>
</dbReference>
<evidence type="ECO:0000256" key="5">
    <source>
        <dbReference type="ARBA" id="ARBA00023065"/>
    </source>
</evidence>
<dbReference type="EMBL" id="ML993580">
    <property type="protein sequence ID" value="KAF2172659.1"/>
    <property type="molecule type" value="Genomic_DNA"/>
</dbReference>
<keyword evidence="3 8" id="KW-0812">Transmembrane</keyword>
<gene>
    <name evidence="12" type="ORF">M409DRAFT_16621</name>
</gene>
<evidence type="ECO:0000256" key="1">
    <source>
        <dbReference type="ARBA" id="ARBA00004141"/>
    </source>
</evidence>
<keyword evidence="9" id="KW-0732">Signal</keyword>
<organism evidence="12 13">
    <name type="scientific">Zasmidium cellare ATCC 36951</name>
    <dbReference type="NCBI Taxonomy" id="1080233"/>
    <lineage>
        <taxon>Eukaryota</taxon>
        <taxon>Fungi</taxon>
        <taxon>Dikarya</taxon>
        <taxon>Ascomycota</taxon>
        <taxon>Pezizomycotina</taxon>
        <taxon>Dothideomycetes</taxon>
        <taxon>Dothideomycetidae</taxon>
        <taxon>Mycosphaerellales</taxon>
        <taxon>Mycosphaerellaceae</taxon>
        <taxon>Zasmidium</taxon>
    </lineage>
</organism>
<feature type="transmembrane region" description="Helical" evidence="8">
    <location>
        <begin position="285"/>
        <end position="304"/>
    </location>
</feature>
<dbReference type="Proteomes" id="UP000799537">
    <property type="component" value="Unassembled WGS sequence"/>
</dbReference>
<feature type="domain" description="Ferric oxidoreductase" evidence="10">
    <location>
        <begin position="283"/>
        <end position="399"/>
    </location>
</feature>
<keyword evidence="5" id="KW-0406">Ion transport</keyword>
<feature type="chain" id="PRO_5025385728" description="FAD-binding FR-type domain-containing protein" evidence="9">
    <location>
        <begin position="21"/>
        <end position="715"/>
    </location>
</feature>
<dbReference type="OrthoDB" id="167398at2759"/>
<comment type="subcellular location">
    <subcellularLocation>
        <location evidence="1">Membrane</location>
        <topology evidence="1">Multi-pass membrane protein</topology>
    </subcellularLocation>
</comment>
<dbReference type="RefSeq" id="XP_033673548.1">
    <property type="nucleotide sequence ID" value="XM_033803690.1"/>
</dbReference>
<proteinExistence type="predicted"/>
<reference evidence="12" key="1">
    <citation type="journal article" date="2020" name="Stud. Mycol.">
        <title>101 Dothideomycetes genomes: a test case for predicting lifestyles and emergence of pathogens.</title>
        <authorList>
            <person name="Haridas S."/>
            <person name="Albert R."/>
            <person name="Binder M."/>
            <person name="Bloem J."/>
            <person name="Labutti K."/>
            <person name="Salamov A."/>
            <person name="Andreopoulos B."/>
            <person name="Baker S."/>
            <person name="Barry K."/>
            <person name="Bills G."/>
            <person name="Bluhm B."/>
            <person name="Cannon C."/>
            <person name="Castanera R."/>
            <person name="Culley D."/>
            <person name="Daum C."/>
            <person name="Ezra D."/>
            <person name="Gonzalez J."/>
            <person name="Henrissat B."/>
            <person name="Kuo A."/>
            <person name="Liang C."/>
            <person name="Lipzen A."/>
            <person name="Lutzoni F."/>
            <person name="Magnuson J."/>
            <person name="Mondo S."/>
            <person name="Nolan M."/>
            <person name="Ohm R."/>
            <person name="Pangilinan J."/>
            <person name="Park H.-J."/>
            <person name="Ramirez L."/>
            <person name="Alfaro M."/>
            <person name="Sun H."/>
            <person name="Tritt A."/>
            <person name="Yoshinaga Y."/>
            <person name="Zwiers L.-H."/>
            <person name="Turgeon B."/>
            <person name="Goodwin S."/>
            <person name="Spatafora J."/>
            <person name="Crous P."/>
            <person name="Grigoriev I."/>
        </authorList>
    </citation>
    <scope>NUCLEOTIDE SEQUENCE</scope>
    <source>
        <strain evidence="12">ATCC 36951</strain>
    </source>
</reference>
<keyword evidence="4 8" id="KW-1133">Transmembrane helix</keyword>
<evidence type="ECO:0008006" key="14">
    <source>
        <dbReference type="Google" id="ProtNLM"/>
    </source>
</evidence>
<feature type="region of interest" description="Disordered" evidence="7">
    <location>
        <begin position="504"/>
        <end position="550"/>
    </location>
</feature>
<name>A0A6A6D3F6_ZASCE</name>
<evidence type="ECO:0000259" key="11">
    <source>
        <dbReference type="Pfam" id="PF08022"/>
    </source>
</evidence>
<keyword evidence="6 8" id="KW-0472">Membrane</keyword>
<dbReference type="SFLD" id="SFLDG01168">
    <property type="entry name" value="Ferric_reductase_subgroup_(FRE"/>
    <property type="match status" value="1"/>
</dbReference>
<feature type="transmembrane region" description="Helical" evidence="8">
    <location>
        <begin position="384"/>
        <end position="408"/>
    </location>
</feature>
<dbReference type="InterPro" id="IPR039261">
    <property type="entry name" value="FNR_nucleotide-bd"/>
</dbReference>
<evidence type="ECO:0000256" key="3">
    <source>
        <dbReference type="ARBA" id="ARBA00022692"/>
    </source>
</evidence>
<dbReference type="GO" id="GO:0006879">
    <property type="term" value="P:intracellular iron ion homeostasis"/>
    <property type="evidence" value="ECO:0007669"/>
    <property type="project" value="TreeGrafter"/>
</dbReference>
<evidence type="ECO:0000256" key="9">
    <source>
        <dbReference type="SAM" id="SignalP"/>
    </source>
</evidence>
<dbReference type="Pfam" id="PF01794">
    <property type="entry name" value="Ferric_reduct"/>
    <property type="match status" value="1"/>
</dbReference>
<dbReference type="GO" id="GO:0006826">
    <property type="term" value="P:iron ion transport"/>
    <property type="evidence" value="ECO:0007669"/>
    <property type="project" value="TreeGrafter"/>
</dbReference>
<dbReference type="PANTHER" id="PTHR32361">
    <property type="entry name" value="FERRIC/CUPRIC REDUCTASE TRANSMEMBRANE COMPONENT"/>
    <property type="match status" value="1"/>
</dbReference>
<evidence type="ECO:0000259" key="10">
    <source>
        <dbReference type="Pfam" id="PF01794"/>
    </source>
</evidence>
<dbReference type="GO" id="GO:0000293">
    <property type="term" value="F:ferric-chelate reductase activity"/>
    <property type="evidence" value="ECO:0007669"/>
    <property type="project" value="TreeGrafter"/>
</dbReference>
<evidence type="ECO:0000313" key="12">
    <source>
        <dbReference type="EMBL" id="KAF2172659.1"/>
    </source>
</evidence>
<dbReference type="Pfam" id="PF08022">
    <property type="entry name" value="FAD_binding_8"/>
    <property type="match status" value="1"/>
</dbReference>
<evidence type="ECO:0000256" key="6">
    <source>
        <dbReference type="ARBA" id="ARBA00023136"/>
    </source>
</evidence>
<dbReference type="PANTHER" id="PTHR32361:SF9">
    <property type="entry name" value="FERRIC REDUCTASE TRANSMEMBRANE COMPONENT 3-RELATED"/>
    <property type="match status" value="1"/>
</dbReference>
<evidence type="ECO:0000256" key="8">
    <source>
        <dbReference type="SAM" id="Phobius"/>
    </source>
</evidence>
<feature type="transmembrane region" description="Helical" evidence="8">
    <location>
        <begin position="180"/>
        <end position="200"/>
    </location>
</feature>
<feature type="domain" description="FAD-binding 8" evidence="11">
    <location>
        <begin position="442"/>
        <end position="496"/>
    </location>
</feature>
<evidence type="ECO:0000256" key="7">
    <source>
        <dbReference type="SAM" id="MobiDB-lite"/>
    </source>
</evidence>